<evidence type="ECO:0000313" key="2">
    <source>
        <dbReference type="Proteomes" id="UP000018895"/>
    </source>
</evidence>
<name>W4QFF2_9BACI</name>
<organism evidence="1 2">
    <name type="scientific">Halalkalibacter hemicellulosilyticusJCM 9152</name>
    <dbReference type="NCBI Taxonomy" id="1236971"/>
    <lineage>
        <taxon>Bacteria</taxon>
        <taxon>Bacillati</taxon>
        <taxon>Bacillota</taxon>
        <taxon>Bacilli</taxon>
        <taxon>Bacillales</taxon>
        <taxon>Bacillaceae</taxon>
        <taxon>Halalkalibacter</taxon>
    </lineage>
</organism>
<dbReference type="InterPro" id="IPR025673">
    <property type="entry name" value="PCYCGC"/>
</dbReference>
<dbReference type="AlphaFoldDB" id="W4QFF2"/>
<dbReference type="PROSITE" id="PS51257">
    <property type="entry name" value="PROKAR_LIPOPROTEIN"/>
    <property type="match status" value="1"/>
</dbReference>
<reference evidence="1" key="1">
    <citation type="journal article" date="2014" name="Genome Announc.">
        <title>Draft Genome Sequences of Three Alkaliphilic Bacillus Strains, Bacillus wakoensis JCM 9140T, Bacillus akibai JCM 9157T, and Bacillus hemicellulosilyticus JCM 9152T.</title>
        <authorList>
            <person name="Yuki M."/>
            <person name="Oshima K."/>
            <person name="Suda W."/>
            <person name="Oshida Y."/>
            <person name="Kitamura K."/>
            <person name="Iida T."/>
            <person name="Hattori M."/>
            <person name="Ohkuma M."/>
        </authorList>
    </citation>
    <scope>NUCLEOTIDE SEQUENCE [LARGE SCALE GENOMIC DNA]</scope>
    <source>
        <strain evidence="1">JCM 9152</strain>
    </source>
</reference>
<dbReference type="Proteomes" id="UP000018895">
    <property type="component" value="Unassembled WGS sequence"/>
</dbReference>
<accession>W4QFF2</accession>
<dbReference type="Pfam" id="PF13798">
    <property type="entry name" value="PCYCGC"/>
    <property type="match status" value="1"/>
</dbReference>
<proteinExistence type="predicted"/>
<comment type="caution">
    <text evidence="1">The sequence shown here is derived from an EMBL/GenBank/DDBJ whole genome shotgun (WGS) entry which is preliminary data.</text>
</comment>
<sequence length="155" mass="17602">MKKIFIGFALTFLLLGCSDGGTENDSPHNSHEINGDLREETVTEELPRFLDHYSDTITDIYSRAVHYEDILVHIPCYCGCGEYVGHRHTYDCFIYEREEETVVWDDHGAKCGVCLEIAHISMELTDQGLSVDEIRQIVDDAYQQGYPEPTPTPAL</sequence>
<dbReference type="EMBL" id="BAUU01000011">
    <property type="protein sequence ID" value="GAE30373.1"/>
    <property type="molecule type" value="Genomic_DNA"/>
</dbReference>
<dbReference type="STRING" id="1236971.JCM9152_1779"/>
<protein>
    <recommendedName>
        <fullName evidence="3">Lipoprotein</fullName>
    </recommendedName>
</protein>
<keyword evidence="2" id="KW-1185">Reference proteome</keyword>
<dbReference type="OrthoDB" id="2654667at2"/>
<dbReference type="RefSeq" id="WP_035342977.1">
    <property type="nucleotide sequence ID" value="NZ_BAUU01000011.1"/>
</dbReference>
<gene>
    <name evidence="1" type="ORF">JCM9152_1779</name>
</gene>
<evidence type="ECO:0000313" key="1">
    <source>
        <dbReference type="EMBL" id="GAE30373.1"/>
    </source>
</evidence>
<evidence type="ECO:0008006" key="3">
    <source>
        <dbReference type="Google" id="ProtNLM"/>
    </source>
</evidence>